<keyword evidence="3" id="KW-1185">Reference proteome</keyword>
<gene>
    <name evidence="2" type="ORF">CR155_07680</name>
</gene>
<evidence type="ECO:0000313" key="2">
    <source>
        <dbReference type="EMBL" id="PLC54631.1"/>
    </source>
</evidence>
<dbReference type="AlphaFoldDB" id="A0A2N4UHX4"/>
<reference evidence="2 3" key="1">
    <citation type="submission" date="2017-10" db="EMBL/GenBank/DDBJ databases">
        <title>Two draft genome sequences of Pusillimonas sp. strains isolated from a nitrate- and radionuclide-contaminated groundwater in Russia.</title>
        <authorList>
            <person name="Grouzdev D.S."/>
            <person name="Tourova T.P."/>
            <person name="Goeva M.A."/>
            <person name="Babich T.L."/>
            <person name="Sokolova D.S."/>
            <person name="Abdullin R."/>
            <person name="Poltaraus A.B."/>
            <person name="Toshchakov S.V."/>
            <person name="Nazina T.N."/>
        </authorList>
    </citation>
    <scope>NUCLEOTIDE SEQUENCE [LARGE SCALE GENOMIC DNA]</scope>
    <source>
        <strain evidence="2 3">JR1/69-2-13</strain>
    </source>
</reference>
<accession>A0A2N4UHX4</accession>
<feature type="transmembrane region" description="Helical" evidence="1">
    <location>
        <begin position="21"/>
        <end position="40"/>
    </location>
</feature>
<sequence length="86" mass="9103">MTFVGGQISARDRPFALGAQWVGWLMSLATVCAIGGRYIAAVAVQRFGHRRAVAAAGYFVQAIGSAKSWQSGKAPTLLHPHSLVCC</sequence>
<dbReference type="Proteomes" id="UP000234328">
    <property type="component" value="Unassembled WGS sequence"/>
</dbReference>
<name>A0A2N4UHX4_9BURK</name>
<keyword evidence="1" id="KW-1133">Transmembrane helix</keyword>
<comment type="caution">
    <text evidence="2">The sequence shown here is derived from an EMBL/GenBank/DDBJ whole genome shotgun (WGS) entry which is preliminary data.</text>
</comment>
<dbReference type="InterPro" id="IPR036259">
    <property type="entry name" value="MFS_trans_sf"/>
</dbReference>
<keyword evidence="1" id="KW-0812">Transmembrane</keyword>
<protein>
    <submittedName>
        <fullName evidence="2">Uncharacterized protein</fullName>
    </submittedName>
</protein>
<evidence type="ECO:0000313" key="3">
    <source>
        <dbReference type="Proteomes" id="UP000234328"/>
    </source>
</evidence>
<evidence type="ECO:0000256" key="1">
    <source>
        <dbReference type="SAM" id="Phobius"/>
    </source>
</evidence>
<keyword evidence="1" id="KW-0472">Membrane</keyword>
<dbReference type="EMBL" id="PDNV01000004">
    <property type="protein sequence ID" value="PLC54631.1"/>
    <property type="molecule type" value="Genomic_DNA"/>
</dbReference>
<dbReference type="SUPFAM" id="SSF103473">
    <property type="entry name" value="MFS general substrate transporter"/>
    <property type="match status" value="1"/>
</dbReference>
<dbReference type="RefSeq" id="WP_102069400.1">
    <property type="nucleotide sequence ID" value="NZ_PDNV01000004.1"/>
</dbReference>
<proteinExistence type="predicted"/>
<dbReference type="OrthoDB" id="7876195at2"/>
<organism evidence="2 3">
    <name type="scientific">Pollutimonas nitritireducens</name>
    <dbReference type="NCBI Taxonomy" id="2045209"/>
    <lineage>
        <taxon>Bacteria</taxon>
        <taxon>Pseudomonadati</taxon>
        <taxon>Pseudomonadota</taxon>
        <taxon>Betaproteobacteria</taxon>
        <taxon>Burkholderiales</taxon>
        <taxon>Alcaligenaceae</taxon>
        <taxon>Pollutimonas</taxon>
    </lineage>
</organism>